<feature type="signal peptide" evidence="6">
    <location>
        <begin position="1"/>
        <end position="22"/>
    </location>
</feature>
<evidence type="ECO:0000313" key="8">
    <source>
        <dbReference type="Proteomes" id="UP000198970"/>
    </source>
</evidence>
<protein>
    <submittedName>
        <fullName evidence="7">Aldouronate transport system substrate-binding protein</fullName>
    </submittedName>
</protein>
<evidence type="ECO:0000256" key="2">
    <source>
        <dbReference type="ARBA" id="ARBA00022729"/>
    </source>
</evidence>
<gene>
    <name evidence="7" type="ORF">SAMN02745906_3040</name>
</gene>
<dbReference type="InterPro" id="IPR050490">
    <property type="entry name" value="Bact_solute-bd_prot1"/>
</dbReference>
<dbReference type="PANTHER" id="PTHR43649:SF33">
    <property type="entry name" value="POLYGALACTURONAN_RHAMNOGALACTURONAN-BINDING PROTEIN YTCQ"/>
    <property type="match status" value="1"/>
</dbReference>
<name>A0ABY1CD67_9FIRM</name>
<dbReference type="Gene3D" id="3.40.190.10">
    <property type="entry name" value="Periplasmic binding protein-like II"/>
    <property type="match status" value="2"/>
</dbReference>
<feature type="chain" id="PRO_5047468088" evidence="6">
    <location>
        <begin position="23"/>
        <end position="535"/>
    </location>
</feature>
<proteinExistence type="predicted"/>
<dbReference type="Proteomes" id="UP000198970">
    <property type="component" value="Chromosome I"/>
</dbReference>
<accession>A0ABY1CD67</accession>
<dbReference type="PROSITE" id="PS51257">
    <property type="entry name" value="PROKAR_LIPOPROTEIN"/>
    <property type="match status" value="1"/>
</dbReference>
<evidence type="ECO:0000313" key="7">
    <source>
        <dbReference type="EMBL" id="SET92368.1"/>
    </source>
</evidence>
<keyword evidence="8" id="KW-1185">Reference proteome</keyword>
<keyword evidence="2 6" id="KW-0732">Signal</keyword>
<sequence>MRKARGLKICMAVFAAAVLATGCGSNTGKDAAKAAGAAETKAGATAAGENGEEVTIKVMVWDRGDAAPGTTVENNTQTEWIKQQMKETYNINVEYVSVPRSSSDDKLNIMMSGGSAPDIVFTYNQSIYYNFAQNGGLADLSQAYETYGSDIKKFVSDAQNMGQIDGKQFAIMKQRGVEAPRHTAYIRQDWLDKLGMEIPKTKEELTAYLQAVKDKNPGGVDNVVPWAMSGRNDTEKGYLNFLGSYVNLESDKDAYVYSESYMTVAPGTVTGLKKLNELYNKGLIAKDFATDTAEDIYKAQVTAGNAGFFLDDTERPWDYITILNQSTGGRTFVPVQCFELADGSYRTPFEPRYGMFVMVPKSSEKKVDACMKYLNWQADPEVAENIVYTIEHKRDENGVPIKLSSEELSSKGYPGTCDDLNIVNLAMEWTKSKDAIVSKWANDQSVDWETPDWFSNYYDVRSEGKFRYPVYSNISQAEADYGQNVVNMMIEYVYKLISCSPDQFDSMQQTEYNNLVNAGLQKILDARAEYYDSIK</sequence>
<dbReference type="InterPro" id="IPR006059">
    <property type="entry name" value="SBP"/>
</dbReference>
<evidence type="ECO:0000256" key="3">
    <source>
        <dbReference type="ARBA" id="ARBA00023136"/>
    </source>
</evidence>
<evidence type="ECO:0000256" key="1">
    <source>
        <dbReference type="ARBA" id="ARBA00022475"/>
    </source>
</evidence>
<dbReference type="PANTHER" id="PTHR43649">
    <property type="entry name" value="ARABINOSE-BINDING PROTEIN-RELATED"/>
    <property type="match status" value="1"/>
</dbReference>
<dbReference type="SUPFAM" id="SSF53850">
    <property type="entry name" value="Periplasmic binding protein-like II"/>
    <property type="match status" value="1"/>
</dbReference>
<dbReference type="RefSeq" id="WP_100042786.1">
    <property type="nucleotide sequence ID" value="NZ_LT630003.1"/>
</dbReference>
<evidence type="ECO:0000256" key="4">
    <source>
        <dbReference type="ARBA" id="ARBA00023139"/>
    </source>
</evidence>
<reference evidence="7 8" key="1">
    <citation type="submission" date="2016-10" db="EMBL/GenBank/DDBJ databases">
        <authorList>
            <person name="Varghese N."/>
            <person name="Submissions S."/>
        </authorList>
    </citation>
    <scope>NUCLEOTIDE SEQUENCE [LARGE SCALE GENOMIC DNA]</scope>
    <source>
        <strain evidence="7 8">ATCC 19403</strain>
    </source>
</reference>
<dbReference type="Pfam" id="PF01547">
    <property type="entry name" value="SBP_bac_1"/>
    <property type="match status" value="1"/>
</dbReference>
<keyword evidence="3" id="KW-0472">Membrane</keyword>
<evidence type="ECO:0000256" key="6">
    <source>
        <dbReference type="SAM" id="SignalP"/>
    </source>
</evidence>
<evidence type="ECO:0000256" key="5">
    <source>
        <dbReference type="ARBA" id="ARBA00023288"/>
    </source>
</evidence>
<keyword evidence="5" id="KW-0449">Lipoprotein</keyword>
<keyword evidence="1" id="KW-1003">Cell membrane</keyword>
<organism evidence="7 8">
    <name type="scientific">Lacrimispora sphenoides JCM 1415</name>
    <dbReference type="NCBI Taxonomy" id="1297793"/>
    <lineage>
        <taxon>Bacteria</taxon>
        <taxon>Bacillati</taxon>
        <taxon>Bacillota</taxon>
        <taxon>Clostridia</taxon>
        <taxon>Lachnospirales</taxon>
        <taxon>Lachnospiraceae</taxon>
        <taxon>Lacrimispora</taxon>
    </lineage>
</organism>
<dbReference type="EMBL" id="LT630003">
    <property type="protein sequence ID" value="SET92368.1"/>
    <property type="molecule type" value="Genomic_DNA"/>
</dbReference>
<keyword evidence="4" id="KW-0564">Palmitate</keyword>